<dbReference type="PANTHER" id="PTHR34861">
    <property type="match status" value="1"/>
</dbReference>
<dbReference type="GO" id="GO:0019441">
    <property type="term" value="P:L-tryptophan catabolic process to kynurenine"/>
    <property type="evidence" value="ECO:0007669"/>
    <property type="project" value="InterPro"/>
</dbReference>
<dbReference type="Pfam" id="PF04199">
    <property type="entry name" value="Cyclase"/>
    <property type="match status" value="1"/>
</dbReference>
<reference evidence="2" key="1">
    <citation type="submission" date="2022-06" db="EMBL/GenBank/DDBJ databases">
        <title>PHB producers.</title>
        <authorList>
            <person name="Besaury L."/>
        </authorList>
    </citation>
    <scope>NUCLEOTIDE SEQUENCE</scope>
    <source>
        <strain evidence="2 3">SEWS6</strain>
    </source>
</reference>
<dbReference type="PANTHER" id="PTHR34861:SF10">
    <property type="entry name" value="CYCLASE"/>
    <property type="match status" value="1"/>
</dbReference>
<dbReference type="Proteomes" id="UP001209412">
    <property type="component" value="Unassembled WGS sequence"/>
</dbReference>
<keyword evidence="3" id="KW-1185">Reference proteome</keyword>
<dbReference type="EMBL" id="JAMXWF010000004">
    <property type="protein sequence ID" value="MDQ6406818.1"/>
    <property type="molecule type" value="Genomic_DNA"/>
</dbReference>
<gene>
    <name evidence="2" type="ORF">NIE36_06245</name>
    <name evidence="1" type="ORF">OSB80_06255</name>
</gene>
<dbReference type="InterPro" id="IPR007325">
    <property type="entry name" value="KFase/CYL"/>
</dbReference>
<dbReference type="AlphaFoldDB" id="A0AAP5B8B4"/>
<proteinExistence type="predicted"/>
<dbReference type="InterPro" id="IPR037175">
    <property type="entry name" value="KFase_sf"/>
</dbReference>
<evidence type="ECO:0000313" key="3">
    <source>
        <dbReference type="Proteomes" id="UP001209412"/>
    </source>
</evidence>
<name>A0AAP5B8B4_9BURK</name>
<dbReference type="GO" id="GO:0004061">
    <property type="term" value="F:arylformamidase activity"/>
    <property type="evidence" value="ECO:0007669"/>
    <property type="project" value="InterPro"/>
</dbReference>
<evidence type="ECO:0000313" key="4">
    <source>
        <dbReference type="Proteomes" id="UP001242288"/>
    </source>
</evidence>
<comment type="caution">
    <text evidence="2">The sequence shown here is derived from an EMBL/GenBank/DDBJ whole genome shotgun (WGS) entry which is preliminary data.</text>
</comment>
<organism evidence="2 4">
    <name type="scientific">Paraburkholderia madseniana</name>
    <dbReference type="NCBI Taxonomy" id="2599607"/>
    <lineage>
        <taxon>Bacteria</taxon>
        <taxon>Pseudomonadati</taxon>
        <taxon>Pseudomonadota</taxon>
        <taxon>Betaproteobacteria</taxon>
        <taxon>Burkholderiales</taxon>
        <taxon>Burkholderiaceae</taxon>
        <taxon>Paraburkholderia</taxon>
    </lineage>
</organism>
<accession>A0AAP5B8B4</accession>
<dbReference type="Gene3D" id="3.50.30.50">
    <property type="entry name" value="Putative cyclase"/>
    <property type="match status" value="1"/>
</dbReference>
<sequence length="348" mass="38405">MRWKNRPDGANWGDFGPDDQLGRPNLISADQVLKGAAEIRAGLSFCLSLPLDYPGESKLNVRRRPPVLRPTMKDDLAYVNFPFARIDEQATDVISDDQVLLSLQYSTQWDSLAHVGALFDADGDGVAESVYYNGYKANVDIVGPVEYRADDAFNAHACASEHSHADALGIENLAVKGMQGRGVLLDLVSHYGREYRTVGYDDLMSVIEADGVQIDRGDMLLLRTGFAEMVLEMNRSPDVAVLDTHCSALDGRDERLLQWITDSGIAALAADNYAVERYPVRPVSGNHPLLPLHHHCLFKLGLPLGELWYLQELAEWLRANKRSHFMLTAPPLRLPGAMGSPVTPIATV</sequence>
<dbReference type="SUPFAM" id="SSF102198">
    <property type="entry name" value="Putative cyclase"/>
    <property type="match status" value="1"/>
</dbReference>
<evidence type="ECO:0000313" key="2">
    <source>
        <dbReference type="EMBL" id="MDQ6406818.1"/>
    </source>
</evidence>
<protein>
    <submittedName>
        <fullName evidence="2">Cyclase family protein</fullName>
    </submittedName>
</protein>
<evidence type="ECO:0000313" key="1">
    <source>
        <dbReference type="EMBL" id="MCX4144986.1"/>
    </source>
</evidence>
<dbReference type="EMBL" id="JAPKHW010000004">
    <property type="protein sequence ID" value="MCX4144986.1"/>
    <property type="molecule type" value="Genomic_DNA"/>
</dbReference>
<dbReference type="Proteomes" id="UP001242288">
    <property type="component" value="Unassembled WGS sequence"/>
</dbReference>
<dbReference type="RefSeq" id="WP_266257017.1">
    <property type="nucleotide sequence ID" value="NZ_JAMXWF010000004.1"/>
</dbReference>